<protein>
    <submittedName>
        <fullName evidence="1">Flagellar assembly protein H</fullName>
    </submittedName>
</protein>
<organism evidence="1 2">
    <name type="scientific">Microcystis aeruginosa G11-04</name>
    <dbReference type="NCBI Taxonomy" id="2685956"/>
    <lineage>
        <taxon>Bacteria</taxon>
        <taxon>Bacillati</taxon>
        <taxon>Cyanobacteriota</taxon>
        <taxon>Cyanophyceae</taxon>
        <taxon>Oscillatoriophycideae</taxon>
        <taxon>Chroococcales</taxon>
        <taxon>Microcystaceae</taxon>
        <taxon>Microcystis</taxon>
    </lineage>
</organism>
<evidence type="ECO:0000313" key="2">
    <source>
        <dbReference type="Proteomes" id="UP000799330"/>
    </source>
</evidence>
<dbReference type="EMBL" id="JAADAI010000508">
    <property type="protein sequence ID" value="NCS59602.1"/>
    <property type="molecule type" value="Genomic_DNA"/>
</dbReference>
<feature type="non-terminal residue" evidence="1">
    <location>
        <position position="202"/>
    </location>
</feature>
<reference evidence="1" key="1">
    <citation type="journal article" date="2019" name="Mol. Ecol.">
        <title>Genome evolution and host-microbiome shifts correspond with intraspecific niche divergence within harmful algal bloom-forming Microcystis aeruginosa.</title>
        <authorList>
            <person name="Jackrel S.L."/>
            <person name="White J.D."/>
            <person name="Evans J.T."/>
            <person name="Buffin K."/>
            <person name="Hayden K."/>
            <person name="Sarnelle O."/>
            <person name="Denef V.J."/>
        </authorList>
    </citation>
    <scope>NUCLEOTIDE SEQUENCE</scope>
    <source>
        <strain evidence="1">G11-04</strain>
    </source>
</reference>
<accession>A0A966L7G8</accession>
<dbReference type="Proteomes" id="UP000799330">
    <property type="component" value="Unassembled WGS sequence"/>
</dbReference>
<evidence type="ECO:0000313" key="1">
    <source>
        <dbReference type="EMBL" id="NCS59602.1"/>
    </source>
</evidence>
<proteinExistence type="predicted"/>
<gene>
    <name evidence="1" type="ORF">GPJ16_23430</name>
</gene>
<name>A0A966L7G8_MICAE</name>
<keyword evidence="1" id="KW-0969">Cilium</keyword>
<sequence length="202" mass="23219">MTRFIHDQFAKDYLEELLSSLGEVKSARVVRGEVREIDVWFSPNILDNNPRELLGLLGKMAINPCLFEPFRNPVTATEIRTCLLKLLEVEGKLDEENWGEGIYFLAPSLRTAITVIHQLPPTEATLWLRILGRGKVQARAIDELESLPEDHPFRVNALELLLNLRTSLTNDQELEQEDRELIMRLSPLYTSRLQEELDAGRQ</sequence>
<keyword evidence="1" id="KW-0966">Cell projection</keyword>
<dbReference type="AlphaFoldDB" id="A0A966L7G8"/>
<keyword evidence="1" id="KW-0282">Flagellum</keyword>
<comment type="caution">
    <text evidence="1">The sequence shown here is derived from an EMBL/GenBank/DDBJ whole genome shotgun (WGS) entry which is preliminary data.</text>
</comment>